<dbReference type="Gene3D" id="3.90.180.10">
    <property type="entry name" value="Medium-chain alcohol dehydrogenases, catalytic domain"/>
    <property type="match status" value="1"/>
</dbReference>
<sequence length="498" mass="53918">MDHVMFLAQERIEALQLRLDTASVHLSNRMAGLRDGTASALHVLADALRKTLHSVQSGNSSLRLSESLGRLKENLQELRPSVLYDRCFIFILHEVTRTHVYLCCVCFVGGGLVGAMMGSRVRNSVAAPQKMRAIVVNSYNGLEGISVVEDVCAPRLSSREQILVQVKAAAIDSLDLCVARGYGRASRRHLNRYNPNCAGEFPVVLGRDCAGVVVAVGADVDDFAPGDEVWLSVPLHHQGTLCEYIVVKSELVALKPPEITMEAAAALPFALMQAWGAMVQQAGIDGEDAAKGKRFLIHSGVSSVGVVLVQLASLWGGHVTTTLSSSHHAQLAQMLGAHDIITCDTAVLAKELSMRDKFDVILNPGGAALHEESLKHVLPDGVVVSTALPELPADTYGVVIGGIYSLLLRLRFLVTKSRWVRGISYGHTPLVSGDILRKISPLVSAGKLQAVVDKAYNCQDAELAFQHIDKVQQVGKTVIRFSARNTNRALEMAFWQDL</sequence>
<dbReference type="InterPro" id="IPR020843">
    <property type="entry name" value="ER"/>
</dbReference>
<dbReference type="AlphaFoldDB" id="A0A6A7G0W3"/>
<dbReference type="SUPFAM" id="SSF51735">
    <property type="entry name" value="NAD(P)-binding Rossmann-fold domains"/>
    <property type="match status" value="1"/>
</dbReference>
<protein>
    <submittedName>
        <fullName evidence="2">Reticulon-4-interacting protein 1 homolog</fullName>
    </submittedName>
</protein>
<dbReference type="GO" id="GO:0016491">
    <property type="term" value="F:oxidoreductase activity"/>
    <property type="evidence" value="ECO:0007669"/>
    <property type="project" value="InterPro"/>
</dbReference>
<dbReference type="PANTHER" id="PTHR11695">
    <property type="entry name" value="ALCOHOL DEHYDROGENASE RELATED"/>
    <property type="match status" value="1"/>
</dbReference>
<dbReference type="InterPro" id="IPR036291">
    <property type="entry name" value="NAD(P)-bd_dom_sf"/>
</dbReference>
<reference evidence="2" key="1">
    <citation type="submission" date="2017-11" db="EMBL/GenBank/DDBJ databases">
        <title>The sensing device of the deep-sea amphipod.</title>
        <authorList>
            <person name="Kobayashi H."/>
            <person name="Nagahama T."/>
            <person name="Arai W."/>
            <person name="Sasagawa Y."/>
            <person name="Umeda M."/>
            <person name="Hayashi T."/>
            <person name="Nikaido I."/>
            <person name="Watanabe H."/>
            <person name="Oguri K."/>
            <person name="Kitazato H."/>
            <person name="Fujioka K."/>
            <person name="Kido Y."/>
            <person name="Takami H."/>
        </authorList>
    </citation>
    <scope>NUCLEOTIDE SEQUENCE</scope>
    <source>
        <tissue evidence="2">Whole body</tissue>
    </source>
</reference>
<dbReference type="SUPFAM" id="SSF50129">
    <property type="entry name" value="GroES-like"/>
    <property type="match status" value="1"/>
</dbReference>
<dbReference type="InterPro" id="IPR050700">
    <property type="entry name" value="YIM1/Zinc_Alcohol_DH_Fams"/>
</dbReference>
<organism evidence="2">
    <name type="scientific">Hirondellea gigas</name>
    <dbReference type="NCBI Taxonomy" id="1518452"/>
    <lineage>
        <taxon>Eukaryota</taxon>
        <taxon>Metazoa</taxon>
        <taxon>Ecdysozoa</taxon>
        <taxon>Arthropoda</taxon>
        <taxon>Crustacea</taxon>
        <taxon>Multicrustacea</taxon>
        <taxon>Malacostraca</taxon>
        <taxon>Eumalacostraca</taxon>
        <taxon>Peracarida</taxon>
        <taxon>Amphipoda</taxon>
        <taxon>Amphilochidea</taxon>
        <taxon>Lysianassida</taxon>
        <taxon>Lysianassidira</taxon>
        <taxon>Lysianassoidea</taxon>
        <taxon>Lysianassidae</taxon>
        <taxon>Hirondellea</taxon>
    </lineage>
</organism>
<dbReference type="PANTHER" id="PTHR11695:SF645">
    <property type="entry name" value="RETICULON-4-INTERACTING PROTEIN 1, MITOCHONDRIAL-LIKE PROTEIN"/>
    <property type="match status" value="1"/>
</dbReference>
<dbReference type="InterPro" id="IPR011032">
    <property type="entry name" value="GroES-like_sf"/>
</dbReference>
<dbReference type="GO" id="GO:0005739">
    <property type="term" value="C:mitochondrion"/>
    <property type="evidence" value="ECO:0007669"/>
    <property type="project" value="TreeGrafter"/>
</dbReference>
<dbReference type="Pfam" id="PF13602">
    <property type="entry name" value="ADH_zinc_N_2"/>
    <property type="match status" value="1"/>
</dbReference>
<dbReference type="EMBL" id="IACT01005258">
    <property type="protein sequence ID" value="LAC24421.1"/>
    <property type="molecule type" value="mRNA"/>
</dbReference>
<name>A0A6A7G0W3_9CRUS</name>
<accession>A0A6A7G0W3</accession>
<evidence type="ECO:0000313" key="2">
    <source>
        <dbReference type="EMBL" id="LAC24421.1"/>
    </source>
</evidence>
<dbReference type="Pfam" id="PF08240">
    <property type="entry name" value="ADH_N"/>
    <property type="match status" value="1"/>
</dbReference>
<dbReference type="SMART" id="SM00829">
    <property type="entry name" value="PKS_ER"/>
    <property type="match status" value="1"/>
</dbReference>
<evidence type="ECO:0000259" key="1">
    <source>
        <dbReference type="SMART" id="SM00829"/>
    </source>
</evidence>
<feature type="domain" description="Enoyl reductase (ER)" evidence="1">
    <location>
        <begin position="141"/>
        <end position="479"/>
    </location>
</feature>
<proteinExistence type="evidence at transcript level"/>
<dbReference type="InterPro" id="IPR013154">
    <property type="entry name" value="ADH-like_N"/>
</dbReference>
<dbReference type="Gene3D" id="3.40.50.720">
    <property type="entry name" value="NAD(P)-binding Rossmann-like Domain"/>
    <property type="match status" value="1"/>
</dbReference>